<evidence type="ECO:0000313" key="3">
    <source>
        <dbReference type="Proteomes" id="UP000247540"/>
    </source>
</evidence>
<name>A0A318SFB3_9BURK</name>
<protein>
    <submittedName>
        <fullName evidence="2">Uncharacterized protein</fullName>
    </submittedName>
</protein>
<dbReference type="Proteomes" id="UP000247540">
    <property type="component" value="Unassembled WGS sequence"/>
</dbReference>
<feature type="region of interest" description="Disordered" evidence="1">
    <location>
        <begin position="1"/>
        <end position="21"/>
    </location>
</feature>
<proteinExistence type="predicted"/>
<sequence>MPAAVPYPTSATPAGPAVHGRPLMRRAPRRRMARGRGGMSCFLAMLLAGLPAIALATRTAAQREGDTAAAMSAPADDAPAAPFKFTTGLYRTAGAGQPTGTGLDSNLRYQGGVGDLWVGALRAPVGDLSQLRGGWDRGFALGPLRLLPSVQWASGGFVGGSVNVEVGIRWYAGAGLGRTNLRNYVNLNFDPNDAWMLSAGYRWSEGRYAGLQVVRDNREHPDQQHVHLVARLPTDAGHAVFVDLLDKRGSLDDGRYIHRYGASMTYSWPRIFVRLAYDPKVNFTPQNQWRLSVGTRF</sequence>
<evidence type="ECO:0000313" key="2">
    <source>
        <dbReference type="EMBL" id="PYE76095.1"/>
    </source>
</evidence>
<reference evidence="2 3" key="1">
    <citation type="submission" date="2018-06" db="EMBL/GenBank/DDBJ databases">
        <title>Genomic Encyclopedia of Type Strains, Phase III (KMG-III): the genomes of soil and plant-associated and newly described type strains.</title>
        <authorList>
            <person name="Whitman W."/>
        </authorList>
    </citation>
    <scope>NUCLEOTIDE SEQUENCE [LARGE SCALE GENOMIC DNA]</scope>
    <source>
        <strain evidence="2 3">CECT 7646</strain>
    </source>
</reference>
<gene>
    <name evidence="2" type="ORF">DFQ15_11655</name>
</gene>
<dbReference type="EMBL" id="QJTC01000016">
    <property type="protein sequence ID" value="PYE76095.1"/>
    <property type="molecule type" value="Genomic_DNA"/>
</dbReference>
<evidence type="ECO:0000256" key="1">
    <source>
        <dbReference type="SAM" id="MobiDB-lite"/>
    </source>
</evidence>
<organism evidence="2 3">
    <name type="scientific">Xylophilus ampelinus</name>
    <dbReference type="NCBI Taxonomy" id="54067"/>
    <lineage>
        <taxon>Bacteria</taxon>
        <taxon>Pseudomonadati</taxon>
        <taxon>Pseudomonadota</taxon>
        <taxon>Betaproteobacteria</taxon>
        <taxon>Burkholderiales</taxon>
        <taxon>Xylophilus</taxon>
    </lineage>
</organism>
<dbReference type="RefSeq" id="WP_259292654.1">
    <property type="nucleotide sequence ID" value="NZ_JAMOFZ010000016.1"/>
</dbReference>
<comment type="caution">
    <text evidence="2">The sequence shown here is derived from an EMBL/GenBank/DDBJ whole genome shotgun (WGS) entry which is preliminary data.</text>
</comment>
<dbReference type="AlphaFoldDB" id="A0A318SFB3"/>
<keyword evidence="3" id="KW-1185">Reference proteome</keyword>
<accession>A0A318SFB3</accession>